<keyword evidence="3" id="KW-0472">Membrane</keyword>
<feature type="coiled-coil region" evidence="1">
    <location>
        <begin position="399"/>
        <end position="439"/>
    </location>
</feature>
<evidence type="ECO:0000256" key="1">
    <source>
        <dbReference type="SAM" id="Coils"/>
    </source>
</evidence>
<keyword evidence="1" id="KW-0175">Coiled coil</keyword>
<feature type="region of interest" description="Disordered" evidence="2">
    <location>
        <begin position="1"/>
        <end position="48"/>
    </location>
</feature>
<feature type="transmembrane region" description="Helical" evidence="3">
    <location>
        <begin position="369"/>
        <end position="390"/>
    </location>
</feature>
<evidence type="ECO:0000256" key="2">
    <source>
        <dbReference type="SAM" id="MobiDB-lite"/>
    </source>
</evidence>
<organism evidence="4 5">
    <name type="scientific">Streptomyces aurantiogriseus</name>
    <dbReference type="NCBI Taxonomy" id="66870"/>
    <lineage>
        <taxon>Bacteria</taxon>
        <taxon>Bacillati</taxon>
        <taxon>Actinomycetota</taxon>
        <taxon>Actinomycetes</taxon>
        <taxon>Kitasatosporales</taxon>
        <taxon>Streptomycetaceae</taxon>
        <taxon>Streptomyces</taxon>
    </lineage>
</organism>
<reference evidence="4" key="1">
    <citation type="journal article" date="2014" name="Int. J. Syst. Evol. Microbiol.">
        <title>Complete genome sequence of Corynebacterium casei LMG S-19264T (=DSM 44701T), isolated from a smear-ripened cheese.</title>
        <authorList>
            <consortium name="US DOE Joint Genome Institute (JGI-PGF)"/>
            <person name="Walter F."/>
            <person name="Albersmeier A."/>
            <person name="Kalinowski J."/>
            <person name="Ruckert C."/>
        </authorList>
    </citation>
    <scope>NUCLEOTIDE SEQUENCE</scope>
    <source>
        <strain evidence="4">JCM 4346</strain>
    </source>
</reference>
<dbReference type="AlphaFoldDB" id="A0A918C0R7"/>
<gene>
    <name evidence="4" type="ORF">GCM10010251_13100</name>
</gene>
<feature type="transmembrane region" description="Helical" evidence="3">
    <location>
        <begin position="239"/>
        <end position="258"/>
    </location>
</feature>
<dbReference type="Proteomes" id="UP000658320">
    <property type="component" value="Unassembled WGS sequence"/>
</dbReference>
<feature type="transmembrane region" description="Helical" evidence="3">
    <location>
        <begin position="270"/>
        <end position="290"/>
    </location>
</feature>
<comment type="caution">
    <text evidence="4">The sequence shown here is derived from an EMBL/GenBank/DDBJ whole genome shotgun (WGS) entry which is preliminary data.</text>
</comment>
<feature type="compositionally biased region" description="Basic and acidic residues" evidence="2">
    <location>
        <begin position="129"/>
        <end position="141"/>
    </location>
</feature>
<feature type="region of interest" description="Disordered" evidence="2">
    <location>
        <begin position="129"/>
        <end position="149"/>
    </location>
</feature>
<feature type="transmembrane region" description="Helical" evidence="3">
    <location>
        <begin position="302"/>
        <end position="323"/>
    </location>
</feature>
<reference evidence="4" key="2">
    <citation type="submission" date="2020-09" db="EMBL/GenBank/DDBJ databases">
        <authorList>
            <person name="Sun Q."/>
            <person name="Ohkuma M."/>
        </authorList>
    </citation>
    <scope>NUCLEOTIDE SEQUENCE</scope>
    <source>
        <strain evidence="4">JCM 4346</strain>
    </source>
</reference>
<evidence type="ECO:0000256" key="3">
    <source>
        <dbReference type="SAM" id="Phobius"/>
    </source>
</evidence>
<keyword evidence="3" id="KW-0812">Transmembrane</keyword>
<feature type="region of interest" description="Disordered" evidence="2">
    <location>
        <begin position="178"/>
        <end position="223"/>
    </location>
</feature>
<proteinExistence type="predicted"/>
<feature type="compositionally biased region" description="Low complexity" evidence="2">
    <location>
        <begin position="209"/>
        <end position="222"/>
    </location>
</feature>
<dbReference type="RefSeq" id="WP_189933250.1">
    <property type="nucleotide sequence ID" value="NZ_BMSX01000003.1"/>
</dbReference>
<sequence>MSTTDTGPDEPRRLGRGMWRRRGEGRAPGLGRGRAATPQRGNVPPTDTREARRLLKAAEKAGRTAAKDGTLTPYLLGSPHRLPYFGRLIGLRGHARDRVRALHHGHEERQLRASADLYAQTARREAQVRRARARRQEEEQRQNAATSRLDRVATRLAAREDRRDRVLPWMAARIGTRRTDDATPGGRYDDPYAPDAQGTTSDWDDDSGPAAAAAPAAPTPRASWEGLTETAAMARLPRLGLTGLLILVELPVYLGLFLSLENGTREGRTSAFLLAIAVGVAMTVAPFQAGRRWRRRAGTGSLWITVPFAALVVSVWAAAAWYLGDMRARSIVRDDSSSVLTDLAQQYGAKVTSEPQTLLEELGLAPQTVSHTFIALLLLSGGIAFLLAVTEEHPFVAAYRHHGRRLKNAEAALARAEAAAAAARRQQETQEQRRRERDQALLAELAAVDGAFEAAAHAYLDGVQAASHDPAVTEGAMRLSVRYPLLPEVGPTPGSG</sequence>
<protein>
    <submittedName>
        <fullName evidence="4">Uncharacterized protein</fullName>
    </submittedName>
</protein>
<dbReference type="EMBL" id="BMSX01000003">
    <property type="protein sequence ID" value="GGQ99392.1"/>
    <property type="molecule type" value="Genomic_DNA"/>
</dbReference>
<accession>A0A918C0R7</accession>
<keyword evidence="3" id="KW-1133">Transmembrane helix</keyword>
<keyword evidence="5" id="KW-1185">Reference proteome</keyword>
<evidence type="ECO:0000313" key="4">
    <source>
        <dbReference type="EMBL" id="GGQ99392.1"/>
    </source>
</evidence>
<name>A0A918C0R7_9ACTN</name>
<evidence type="ECO:0000313" key="5">
    <source>
        <dbReference type="Proteomes" id="UP000658320"/>
    </source>
</evidence>